<dbReference type="InterPro" id="IPR050557">
    <property type="entry name" value="RTX_toxin/Mannuronan_C5-epim"/>
</dbReference>
<dbReference type="Proteomes" id="UP000524535">
    <property type="component" value="Unassembled WGS sequence"/>
</dbReference>
<evidence type="ECO:0000313" key="3">
    <source>
        <dbReference type="EMBL" id="MBB4351040.1"/>
    </source>
</evidence>
<dbReference type="PROSITE" id="PS00330">
    <property type="entry name" value="HEMOLYSIN_CALCIUM"/>
    <property type="match status" value="19"/>
</dbReference>
<evidence type="ECO:0000313" key="7">
    <source>
        <dbReference type="Proteomes" id="UP000524535"/>
    </source>
</evidence>
<evidence type="ECO:0000313" key="4">
    <source>
        <dbReference type="EMBL" id="MBB4414384.1"/>
    </source>
</evidence>
<keyword evidence="7" id="KW-1185">Reference proteome</keyword>
<dbReference type="Proteomes" id="UP000520770">
    <property type="component" value="Unassembled WGS sequence"/>
</dbReference>
<evidence type="ECO:0000313" key="8">
    <source>
        <dbReference type="Proteomes" id="UP000576087"/>
    </source>
</evidence>
<comment type="subcellular location">
    <subcellularLocation>
        <location evidence="1">Secreted</location>
    </subcellularLocation>
</comment>
<evidence type="ECO:0000256" key="2">
    <source>
        <dbReference type="ARBA" id="ARBA00022525"/>
    </source>
</evidence>
<gene>
    <name evidence="4" type="ORF">GGE31_004926</name>
    <name evidence="3" type="ORF">GGE33_004818</name>
    <name evidence="5" type="ORF">GGE35_004850</name>
</gene>
<dbReference type="GO" id="GO:0005576">
    <property type="term" value="C:extracellular region"/>
    <property type="evidence" value="ECO:0007669"/>
    <property type="project" value="UniProtKB-SubCell"/>
</dbReference>
<dbReference type="Proteomes" id="UP000576087">
    <property type="component" value="Unassembled WGS sequence"/>
</dbReference>
<name>A0A7W6Y682_9HYPH</name>
<dbReference type="PANTHER" id="PTHR38340:SF1">
    <property type="entry name" value="S-LAYER PROTEIN"/>
    <property type="match status" value="1"/>
</dbReference>
<reference evidence="6 7" key="1">
    <citation type="submission" date="2020-08" db="EMBL/GenBank/DDBJ databases">
        <title>Genomic Encyclopedia of Type Strains, Phase IV (KMG-V): Genome sequencing to study the core and pangenomes of soil and plant-associated prokaryotes.</title>
        <authorList>
            <person name="Whitman W."/>
        </authorList>
    </citation>
    <scope>NUCLEOTIDE SEQUENCE [LARGE SCALE GENOMIC DNA]</scope>
    <source>
        <strain evidence="4 7">SEMIA 444</strain>
        <strain evidence="3 6">SEMIA 448</strain>
        <strain evidence="5 8">SEMIA 452</strain>
    </source>
</reference>
<accession>A0A7W6Y682</accession>
<comment type="caution">
    <text evidence="5">The sequence shown here is derived from an EMBL/GenBank/DDBJ whole genome shotgun (WGS) entry which is preliminary data.</text>
</comment>
<keyword evidence="2" id="KW-0964">Secreted</keyword>
<dbReference type="EMBL" id="JACIGY010000009">
    <property type="protein sequence ID" value="MBB4414384.1"/>
    <property type="molecule type" value="Genomic_DNA"/>
</dbReference>
<dbReference type="EMBL" id="JACIHM010000009">
    <property type="protein sequence ID" value="MBB4449000.1"/>
    <property type="molecule type" value="Genomic_DNA"/>
</dbReference>
<organism evidence="5 8">
    <name type="scientific">Aliirhizobium cellulosilyticum</name>
    <dbReference type="NCBI Taxonomy" id="393664"/>
    <lineage>
        <taxon>Bacteria</taxon>
        <taxon>Pseudomonadati</taxon>
        <taxon>Pseudomonadota</taxon>
        <taxon>Alphaproteobacteria</taxon>
        <taxon>Hyphomicrobiales</taxon>
        <taxon>Rhizobiaceae</taxon>
        <taxon>Aliirhizobium</taxon>
    </lineage>
</organism>
<dbReference type="EMBL" id="JACIGW010000008">
    <property type="protein sequence ID" value="MBB4351040.1"/>
    <property type="molecule type" value="Genomic_DNA"/>
</dbReference>
<proteinExistence type="predicted"/>
<dbReference type="PRINTS" id="PR00313">
    <property type="entry name" value="CABNDNGRPT"/>
</dbReference>
<dbReference type="RefSeq" id="WP_183828673.1">
    <property type="nucleotide sequence ID" value="NZ_JACIGW010000008.1"/>
</dbReference>
<dbReference type="PANTHER" id="PTHR38340">
    <property type="entry name" value="S-LAYER PROTEIN"/>
    <property type="match status" value="1"/>
</dbReference>
<dbReference type="Gene3D" id="2.160.20.160">
    <property type="match status" value="1"/>
</dbReference>
<protein>
    <submittedName>
        <fullName evidence="5">Ca2+-binding RTX toxin-like protein</fullName>
    </submittedName>
</protein>
<evidence type="ECO:0000256" key="1">
    <source>
        <dbReference type="ARBA" id="ARBA00004613"/>
    </source>
</evidence>
<dbReference type="Pfam" id="PF00353">
    <property type="entry name" value="HemolysinCabind"/>
    <property type="match status" value="21"/>
</dbReference>
<sequence>MNITGTNANDTLTGTEGVDEIYGLNGDDVLNGAGGNDTLIGGAGADQLIGGEGIDTASYETSVTLNFKTGVHTGDAAGDTFSGIEIFKGSANDDIFVSDAAAHKFDGGNGNGVDTVDYSGSSSAVNVNLITGIGAGGDADGDSYTAIEVVKGSAFNDTLTGSWHILEGGAGDDIYVVSNSSAKIVEAVGGGDDEIRTSVTFAMDNTMANVERLTYTGTGAATLTGNDSDNIITGGVGNDTLKGGAGADRLIGGEGIDTASYDGIYKPVTLNFKTGVHTGDAAGDTFSGIEIYKGSWGDDVFISDAAAHKFDGGDGRDTVDYSGSSSAVNVNLSTGIGSGGDAEGDGYTAIEIVKGSAFNDTLTGSSGHTLEGGAGDDIYVVNDSSAKIVETVGGGDDEIRTSVTFTIANMANVERLTYTGTGGATLTGNDSDNIITGGTGNDTLIGGAGADQLNGGAGGDMLNGSAGADLLNGEAGNDTLKGGAGADQLIGGDGIDTASYDGIYEPVTLNFKTGVHTGDAAGDTFSGIEIYKGSWGDDVFISDVAAHKFDGGDGRDTVDYSGSSSAVNVNLSTGIGSGGDAEGDGYTAIEIVKGSAFNDTLTGSSGHTLEGGAGDDIYVVNSVLPKIVEAVGGGDDEIRTSVTFTMANMANVERLTYTGTGGATLTGNDSDNIITGGTGNDTLIGGAGADQLNGGAGGDMLNGGAGADLLNGEAGDDTLKGGAGADQLIGGDGIDTASYDGIYEPVILNFKTGVHSGDAAGDIFSGIEIYKGSWGDDVFISDAAAHKFDGGDGRDTVDYSGSSSAVNVNLSTGIGSGGDAEGDGYTAIEIVKGSAFNDTLTGSSGHTLEGGAGDDIYVVNDSSAKIVETVGGGDDEIRTSVTFTIANMANVERLTYTGTGGATLTGNDSDNIITGGTGNDTLVGEDGNDQLIGGVGNDTLKGGAGADQLIGGDGIDTASYDGIYEPVTLNFKMGVHTGDAAGDTFSGIEIYKGSWGGDVFISDAAAHKFDGGDGRDTVDYSGSSSAVNVNLSTGIGSGGDAEGDGYTAIEIVKGSAFNDTLTGSSGHTLEGGAGDDIYVVNSVLPKIVEAVGGGDDEIRTSVTFTMDNTMANVERLTYTGTGAATLTGNDSDNIITGGTGNDTLIGGAGADQLNGGAGGDMLNGGAGADLLNGEAGNDTLIGGAGADQLIGGEGIDTASYETSVTLNFKTGVHTGDAAGDTFSGIEIYKGSWGDDVFISDAAAHKFDGGDGRDTVDYSGSSSAVNVNLSTGIGSGGDAEGDGYTAIEIVKGSAFNDTLTGSSGHTLEGGAGDDIYVVNNSSAKIVETVGGGDDEIRTSVTFAMDNTMANVERLTYTGTGAATLTGNDSDNIITGGTGSDTLKGGNGGDLLIGGAGNDTLIGGAGADQLIGGEGIDTASYETSITLNFKTGVHTGDAAGDTFSGIEIYKGSNDDDVFISDVAAHKFDGGSGIDTVDYSASGSAVTINLSTGAGSGGDAEGDSYTSIETVKGSAFNDTLTGSSGHTLQGGAGDDIYVVNSSSAKIIEAVGGGNDEIRTSVTFTMDNTMGNVERLTYTGTGGATLTGNDRDNTISGSIGNDTLVGEDGNDQLIGGAGNDTLMGGAGADQLIGGDGTDVASYQQSLSEVILDFKTGVHTGDAAGDAFSGIESYKGSSYDDIFISDVGAHKFDGGAGIDTVDYSASGSAVTINLSTGLGSGGDAEGDTFSAVEVVIGSDFNDTLSSATSGHILRGHNGDDHYIVGHQGVVIDEDDSDGDDEIITTITTFSMASYGGVERLTYNGASAATLTGNARDNVITGGSGGDTLLGGDGADQFFGGNGFDTVSYSDSAEAMTFDFDWGEFTGIGRWDTFNSIESFRGTNFGDTFIASVNVENIDGGNGVDLLSYREATEGVSINLATREHTGYALGDIFTNIEIIEGSEYDDSFVGSTADNIFIGGYGADSFDGGSGVDSVWYVTSGSGVTINLANTNLNSGEASGDSFTSIERFTGSHFNDTLTATNNVAWLAGAGGDDIIRGGASADILFGGNSSDLGAAEIITAINQADLIYGGDGNDEIYSAGHFRGTSPFGEGIDAGTVIYGEAGNDQIVMSSADAYGGIGNDTITVWGAGTAFGGDGDDTLNGEYLDFQLYGGSGADKLNLTIGRGFADGGEGGDVYRTTTVLRSTIRDTGTSSGDIVHLGRVENVSDLVANREGNDLVISSLRDKFTYPDSVVVLEDWFNGHDTIEAFVLADGNYISGDFII</sequence>
<dbReference type="SUPFAM" id="SSF51120">
    <property type="entry name" value="beta-Roll"/>
    <property type="match status" value="17"/>
</dbReference>
<dbReference type="InterPro" id="IPR011049">
    <property type="entry name" value="Serralysin-like_metalloprot_C"/>
</dbReference>
<dbReference type="Gene3D" id="2.150.10.10">
    <property type="entry name" value="Serralysin-like metalloprotease, C-terminal"/>
    <property type="match status" value="14"/>
</dbReference>
<dbReference type="GO" id="GO:0005509">
    <property type="term" value="F:calcium ion binding"/>
    <property type="evidence" value="ECO:0007669"/>
    <property type="project" value="InterPro"/>
</dbReference>
<dbReference type="InterPro" id="IPR018511">
    <property type="entry name" value="Hemolysin-typ_Ca-bd_CS"/>
</dbReference>
<dbReference type="InterPro" id="IPR001343">
    <property type="entry name" value="Hemolysn_Ca-bd"/>
</dbReference>
<evidence type="ECO:0000313" key="6">
    <source>
        <dbReference type="Proteomes" id="UP000520770"/>
    </source>
</evidence>
<evidence type="ECO:0000313" key="5">
    <source>
        <dbReference type="EMBL" id="MBB4449000.1"/>
    </source>
</evidence>